<sequence>MTLSPSRPLPRADAPAAPPPTRRHPPLPAARDTGIDLVRALCLLAILVLHGLQVSATVGEAGPVLEYATRGATWYPPVTWALQVMPVFFVIGGFAGLVAHRRSLARGGTATAFVAGRVHRLLLPAVVTIGVVGLGLALLAGAGTPVELVREIGLRYSEPLWFLGVFLACQALLPAQLALHARAPWALFAGLAGAAVGIDLLRGATGLDAIGYANLAAVWLALQQLGFLLADGYLDLLSVSVRRAAGIAAVAVLVLVIAAGPWSADLIAHMNPPTTALLLVGLAQTLLISLLRGPLTALSERPGVAACTRFVTAHSMTIYLWNLPVLLLAAGASAEVAMLHAGLLLEPSGLAWWMTRPAWLLGTVLATGGVAWLLGGIERRRAPQPTDSPRRALHGVLLGLAAVLLLLLAGTTPLTAALAVCLMMIALLRITAPAPRRHREPLDTAKRRGRGDPSVKAGEIRDESDTLRLDGTMARPA</sequence>
<protein>
    <submittedName>
        <fullName evidence="4">Outer membrane lipoprotein</fullName>
    </submittedName>
</protein>
<proteinExistence type="predicted"/>
<dbReference type="Proteomes" id="UP000698222">
    <property type="component" value="Unassembled WGS sequence"/>
</dbReference>
<organism evidence="4 5">
    <name type="scientific">Brachybacterium fresconis</name>
    <dbReference type="NCBI Taxonomy" id="173363"/>
    <lineage>
        <taxon>Bacteria</taxon>
        <taxon>Bacillati</taxon>
        <taxon>Actinomycetota</taxon>
        <taxon>Actinomycetes</taxon>
        <taxon>Micrococcales</taxon>
        <taxon>Dermabacteraceae</taxon>
        <taxon>Brachybacterium</taxon>
    </lineage>
</organism>
<reference evidence="4 5" key="1">
    <citation type="submission" date="2021-03" db="EMBL/GenBank/DDBJ databases">
        <title>Sequencing the genomes of 1000 actinobacteria strains.</title>
        <authorList>
            <person name="Klenk H.-P."/>
        </authorList>
    </citation>
    <scope>NUCLEOTIDE SEQUENCE [LARGE SCALE GENOMIC DNA]</scope>
    <source>
        <strain evidence="4 5">DSM 14564</strain>
    </source>
</reference>
<feature type="compositionally biased region" description="Low complexity" evidence="1">
    <location>
        <begin position="1"/>
        <end position="15"/>
    </location>
</feature>
<evidence type="ECO:0000259" key="3">
    <source>
        <dbReference type="Pfam" id="PF01757"/>
    </source>
</evidence>
<gene>
    <name evidence="4" type="ORF">JOF44_001560</name>
</gene>
<feature type="transmembrane region" description="Helical" evidence="2">
    <location>
        <begin position="319"/>
        <end position="345"/>
    </location>
</feature>
<dbReference type="InterPro" id="IPR002656">
    <property type="entry name" value="Acyl_transf_3_dom"/>
</dbReference>
<feature type="region of interest" description="Disordered" evidence="1">
    <location>
        <begin position="1"/>
        <end position="29"/>
    </location>
</feature>
<comment type="caution">
    <text evidence="4">The sequence shown here is derived from an EMBL/GenBank/DDBJ whole genome shotgun (WGS) entry which is preliminary data.</text>
</comment>
<feature type="transmembrane region" description="Helical" evidence="2">
    <location>
        <begin position="276"/>
        <end position="298"/>
    </location>
</feature>
<evidence type="ECO:0000256" key="2">
    <source>
        <dbReference type="SAM" id="Phobius"/>
    </source>
</evidence>
<evidence type="ECO:0000256" key="1">
    <source>
        <dbReference type="SAM" id="MobiDB-lite"/>
    </source>
</evidence>
<keyword evidence="4" id="KW-0449">Lipoprotein</keyword>
<keyword evidence="5" id="KW-1185">Reference proteome</keyword>
<dbReference type="EMBL" id="JAGIOC010000001">
    <property type="protein sequence ID" value="MBP2408657.1"/>
    <property type="molecule type" value="Genomic_DNA"/>
</dbReference>
<dbReference type="RefSeq" id="WP_209889455.1">
    <property type="nucleotide sequence ID" value="NZ_BAAAJV010000001.1"/>
</dbReference>
<feature type="transmembrane region" description="Helical" evidence="2">
    <location>
        <begin position="37"/>
        <end position="58"/>
    </location>
</feature>
<accession>A0ABS4YJS1</accession>
<keyword evidence="2" id="KW-0472">Membrane</keyword>
<feature type="transmembrane region" description="Helical" evidence="2">
    <location>
        <begin position="210"/>
        <end position="234"/>
    </location>
</feature>
<evidence type="ECO:0000313" key="5">
    <source>
        <dbReference type="Proteomes" id="UP000698222"/>
    </source>
</evidence>
<feature type="transmembrane region" description="Helical" evidence="2">
    <location>
        <begin position="121"/>
        <end position="140"/>
    </location>
</feature>
<name>A0ABS4YJS1_9MICO</name>
<keyword evidence="2" id="KW-0812">Transmembrane</keyword>
<feature type="transmembrane region" description="Helical" evidence="2">
    <location>
        <begin position="246"/>
        <end position="264"/>
    </location>
</feature>
<feature type="transmembrane region" description="Helical" evidence="2">
    <location>
        <begin position="78"/>
        <end position="100"/>
    </location>
</feature>
<feature type="transmembrane region" description="Helical" evidence="2">
    <location>
        <begin position="186"/>
        <end position="204"/>
    </location>
</feature>
<evidence type="ECO:0000313" key="4">
    <source>
        <dbReference type="EMBL" id="MBP2408657.1"/>
    </source>
</evidence>
<feature type="transmembrane region" description="Helical" evidence="2">
    <location>
        <begin position="160"/>
        <end position="179"/>
    </location>
</feature>
<feature type="domain" description="Acyltransferase 3" evidence="3">
    <location>
        <begin position="33"/>
        <end position="373"/>
    </location>
</feature>
<dbReference type="Pfam" id="PF01757">
    <property type="entry name" value="Acyl_transf_3"/>
    <property type="match status" value="1"/>
</dbReference>
<feature type="compositionally biased region" description="Basic and acidic residues" evidence="1">
    <location>
        <begin position="440"/>
        <end position="468"/>
    </location>
</feature>
<feature type="transmembrane region" description="Helical" evidence="2">
    <location>
        <begin position="357"/>
        <end position="377"/>
    </location>
</feature>
<feature type="region of interest" description="Disordered" evidence="1">
    <location>
        <begin position="438"/>
        <end position="477"/>
    </location>
</feature>
<keyword evidence="2" id="KW-1133">Transmembrane helix</keyword>